<reference evidence="4 5" key="1">
    <citation type="submission" date="2024-03" db="EMBL/GenBank/DDBJ databases">
        <title>Community enrichment and isolation of bacterial strains for fucoidan degradation.</title>
        <authorList>
            <person name="Sichert A."/>
        </authorList>
    </citation>
    <scope>NUCLEOTIDE SEQUENCE [LARGE SCALE GENOMIC DNA]</scope>
    <source>
        <strain evidence="4 5">AS76</strain>
    </source>
</reference>
<evidence type="ECO:0000256" key="1">
    <source>
        <dbReference type="ARBA" id="ARBA00023054"/>
    </source>
</evidence>
<feature type="coiled-coil region" evidence="3">
    <location>
        <begin position="6"/>
        <end position="68"/>
    </location>
</feature>
<name>A0ABU9TTV6_9GAMM</name>
<evidence type="ECO:0000256" key="2">
    <source>
        <dbReference type="ARBA" id="ARBA00023210"/>
    </source>
</evidence>
<organism evidence="4 5">
    <name type="scientific">Neptuniibacter pectenicola</name>
    <dbReference type="NCBI Taxonomy" id="1806669"/>
    <lineage>
        <taxon>Bacteria</taxon>
        <taxon>Pseudomonadati</taxon>
        <taxon>Pseudomonadota</taxon>
        <taxon>Gammaproteobacteria</taxon>
        <taxon>Oceanospirillales</taxon>
        <taxon>Oceanospirillaceae</taxon>
        <taxon>Neptuniibacter</taxon>
    </lineage>
</organism>
<accession>A0ABU9TTV6</accession>
<evidence type="ECO:0000313" key="5">
    <source>
        <dbReference type="Proteomes" id="UP001449225"/>
    </source>
</evidence>
<dbReference type="Proteomes" id="UP001449225">
    <property type="component" value="Unassembled WGS sequence"/>
</dbReference>
<gene>
    <name evidence="4" type="ORF">WNY58_12180</name>
</gene>
<keyword evidence="2" id="KW-0132">Cell division</keyword>
<dbReference type="Pfam" id="PF06005">
    <property type="entry name" value="ZapB"/>
    <property type="match status" value="1"/>
</dbReference>
<keyword evidence="5" id="KW-1185">Reference proteome</keyword>
<dbReference type="InterPro" id="IPR009252">
    <property type="entry name" value="Cell_div_ZapB"/>
</dbReference>
<comment type="caution">
    <text evidence="4">The sequence shown here is derived from an EMBL/GenBank/DDBJ whole genome shotgun (WGS) entry which is preliminary data.</text>
</comment>
<dbReference type="NCBIfam" id="TIGR02449">
    <property type="entry name" value="TIGR02449 family protein"/>
    <property type="match status" value="1"/>
</dbReference>
<keyword evidence="1 3" id="KW-0175">Coiled coil</keyword>
<dbReference type="Gene3D" id="1.20.5.340">
    <property type="match status" value="1"/>
</dbReference>
<protein>
    <submittedName>
        <fullName evidence="4">TIGR02449 family protein</fullName>
    </submittedName>
</protein>
<proteinExistence type="predicted"/>
<keyword evidence="2" id="KW-0717">Septation</keyword>
<sequence>MAEHYFDALEQKIDQILERYTALEQENAQLREREQALKEERAQLTQINEQTQSKIKAMIVRLKALEQNR</sequence>
<dbReference type="InterPro" id="IPR012662">
    <property type="entry name" value="CHP02449"/>
</dbReference>
<dbReference type="EMBL" id="JBBMRA010000011">
    <property type="protein sequence ID" value="MEM5537150.1"/>
    <property type="molecule type" value="Genomic_DNA"/>
</dbReference>
<dbReference type="RefSeq" id="WP_067983734.1">
    <property type="nucleotide sequence ID" value="NZ_CAXBCE010000028.1"/>
</dbReference>
<keyword evidence="2" id="KW-0131">Cell cycle</keyword>
<evidence type="ECO:0000256" key="3">
    <source>
        <dbReference type="SAM" id="Coils"/>
    </source>
</evidence>
<evidence type="ECO:0000313" key="4">
    <source>
        <dbReference type="EMBL" id="MEM5537150.1"/>
    </source>
</evidence>